<dbReference type="GeneID" id="25270269"/>
<dbReference type="InterPro" id="IPR052097">
    <property type="entry name" value="SET-MYND_domain_protein"/>
</dbReference>
<dbReference type="GO" id="GO:0032259">
    <property type="term" value="P:methylation"/>
    <property type="evidence" value="ECO:0007669"/>
    <property type="project" value="UniProtKB-KW"/>
</dbReference>
<evidence type="ECO:0000256" key="2">
    <source>
        <dbReference type="ARBA" id="ARBA00022679"/>
    </source>
</evidence>
<name>U6GPG6_EIMAC</name>
<gene>
    <name evidence="5" type="ORF">EAH_00021990</name>
</gene>
<dbReference type="Gene3D" id="1.25.40.10">
    <property type="entry name" value="Tetratricopeptide repeat domain"/>
    <property type="match status" value="1"/>
</dbReference>
<evidence type="ECO:0000256" key="1">
    <source>
        <dbReference type="ARBA" id="ARBA00022603"/>
    </source>
</evidence>
<dbReference type="InterPro" id="IPR011990">
    <property type="entry name" value="TPR-like_helical_dom_sf"/>
</dbReference>
<dbReference type="InterPro" id="IPR019734">
    <property type="entry name" value="TPR_rpt"/>
</dbReference>
<dbReference type="EMBL" id="HG671661">
    <property type="protein sequence ID" value="CDI81482.1"/>
    <property type="molecule type" value="Genomic_DNA"/>
</dbReference>
<dbReference type="GO" id="GO:0005737">
    <property type="term" value="C:cytoplasm"/>
    <property type="evidence" value="ECO:0007669"/>
    <property type="project" value="TreeGrafter"/>
</dbReference>
<keyword evidence="4" id="KW-0175">Coiled coil</keyword>
<keyword evidence="2" id="KW-0808">Transferase</keyword>
<dbReference type="RefSeq" id="XP_013248804.1">
    <property type="nucleotide sequence ID" value="XM_013393350.1"/>
</dbReference>
<evidence type="ECO:0000256" key="3">
    <source>
        <dbReference type="ARBA" id="ARBA00022691"/>
    </source>
</evidence>
<dbReference type="GO" id="GO:0008168">
    <property type="term" value="F:methyltransferase activity"/>
    <property type="evidence" value="ECO:0007669"/>
    <property type="project" value="UniProtKB-KW"/>
</dbReference>
<dbReference type="AlphaFoldDB" id="U6GPG6"/>
<feature type="coiled-coil region" evidence="4">
    <location>
        <begin position="76"/>
        <end position="119"/>
    </location>
</feature>
<keyword evidence="1" id="KW-0489">Methyltransferase</keyword>
<reference evidence="5" key="2">
    <citation type="submission" date="2013-10" db="EMBL/GenBank/DDBJ databases">
        <authorList>
            <person name="Aslett M."/>
        </authorList>
    </citation>
    <scope>NUCLEOTIDE SEQUENCE [LARGE SCALE GENOMIC DNA]</scope>
    <source>
        <strain evidence="5">Houghton</strain>
    </source>
</reference>
<dbReference type="PANTHER" id="PTHR46165:SF2">
    <property type="entry name" value="SET AND MYND DOMAIN-CONTAINING PROTEIN 4"/>
    <property type="match status" value="1"/>
</dbReference>
<organism evidence="5 6">
    <name type="scientific">Eimeria acervulina</name>
    <name type="common">Coccidian parasite</name>
    <dbReference type="NCBI Taxonomy" id="5801"/>
    <lineage>
        <taxon>Eukaryota</taxon>
        <taxon>Sar</taxon>
        <taxon>Alveolata</taxon>
        <taxon>Apicomplexa</taxon>
        <taxon>Conoidasida</taxon>
        <taxon>Coccidia</taxon>
        <taxon>Eucoccidiorida</taxon>
        <taxon>Eimeriorina</taxon>
        <taxon>Eimeriidae</taxon>
        <taxon>Eimeria</taxon>
    </lineage>
</organism>
<evidence type="ECO:0000313" key="5">
    <source>
        <dbReference type="EMBL" id="CDI81482.1"/>
    </source>
</evidence>
<dbReference type="SMART" id="SM00028">
    <property type="entry name" value="TPR"/>
    <property type="match status" value="2"/>
</dbReference>
<dbReference type="GO" id="GO:0042826">
    <property type="term" value="F:histone deacetylase binding"/>
    <property type="evidence" value="ECO:0007669"/>
    <property type="project" value="TreeGrafter"/>
</dbReference>
<keyword evidence="6" id="KW-1185">Reference proteome</keyword>
<keyword evidence="3" id="KW-0949">S-adenosyl-L-methionine</keyword>
<proteinExistence type="predicted"/>
<accession>U6GPG6</accession>
<dbReference type="VEuPathDB" id="ToxoDB:EAH_00021990"/>
<dbReference type="OrthoDB" id="199930at2759"/>
<sequence length="205" mass="22886">MRIAAAAAAAGDTTTSTAATAAEGEELVGQLHGNRAAALFHLKKYKECVDDCTAALKQSPLNPKFLHRRAMAWAAQKETEKALSDLRQTLQLLQQQQQQEKQQHQKQQQQQQRDQLHEDMQQPELGGVVPDSCLSAAASSRLSLIRRIEAEIKKIQAQAAERMRREQQKRKDALLRPLDTDDCRFPSEQLRPLTVIDVVASQSAV</sequence>
<reference evidence="5" key="1">
    <citation type="submission" date="2013-10" db="EMBL/GenBank/DDBJ databases">
        <title>Genomic analysis of the causative agents of coccidiosis in chickens.</title>
        <authorList>
            <person name="Reid A.J."/>
            <person name="Blake D."/>
            <person name="Billington K."/>
            <person name="Browne H."/>
            <person name="Dunn M."/>
            <person name="Hung S."/>
            <person name="Kawahara F."/>
            <person name="Miranda-Saavedra D."/>
            <person name="Mourier T."/>
            <person name="Nagra H."/>
            <person name="Otto T.D."/>
            <person name="Rawlings N."/>
            <person name="Sanchez A."/>
            <person name="Sanders M."/>
            <person name="Subramaniam C."/>
            <person name="Tay Y."/>
            <person name="Dear P."/>
            <person name="Doerig C."/>
            <person name="Gruber A."/>
            <person name="Parkinson J."/>
            <person name="Shirley M."/>
            <person name="Wan K.L."/>
            <person name="Berriman M."/>
            <person name="Tomley F."/>
            <person name="Pain A."/>
        </authorList>
    </citation>
    <scope>NUCLEOTIDE SEQUENCE [LARGE SCALE GENOMIC DNA]</scope>
    <source>
        <strain evidence="5">Houghton</strain>
    </source>
</reference>
<dbReference type="GO" id="GO:0005634">
    <property type="term" value="C:nucleus"/>
    <property type="evidence" value="ECO:0007669"/>
    <property type="project" value="TreeGrafter"/>
</dbReference>
<evidence type="ECO:0000313" key="6">
    <source>
        <dbReference type="Proteomes" id="UP000018050"/>
    </source>
</evidence>
<protein>
    <submittedName>
        <fullName evidence="5">Uncharacterized protein</fullName>
    </submittedName>
</protein>
<evidence type="ECO:0000256" key="4">
    <source>
        <dbReference type="SAM" id="Coils"/>
    </source>
</evidence>
<dbReference type="PANTHER" id="PTHR46165">
    <property type="entry name" value="SET AND MYND DOMAIN-CONTAINING PROTEIN 4"/>
    <property type="match status" value="1"/>
</dbReference>
<dbReference type="SUPFAM" id="SSF48452">
    <property type="entry name" value="TPR-like"/>
    <property type="match status" value="1"/>
</dbReference>
<dbReference type="Proteomes" id="UP000018050">
    <property type="component" value="Unassembled WGS sequence"/>
</dbReference>